<dbReference type="InterPro" id="IPR003593">
    <property type="entry name" value="AAA+_ATPase"/>
</dbReference>
<proteinExistence type="predicted"/>
<dbReference type="SUPFAM" id="SSF52540">
    <property type="entry name" value="P-loop containing nucleoside triphosphate hydrolases"/>
    <property type="match status" value="1"/>
</dbReference>
<dbReference type="RefSeq" id="WP_175526894.1">
    <property type="nucleotide sequence ID" value="NZ_FOOA01000017.1"/>
</dbReference>
<protein>
    <submittedName>
        <fullName evidence="3">DNA polymerase III delta prime subunit</fullName>
    </submittedName>
</protein>
<dbReference type="PANTHER" id="PTHR23076:SF97">
    <property type="entry name" value="ATP-DEPENDENT ZINC METALLOPROTEASE YME1L1"/>
    <property type="match status" value="1"/>
</dbReference>
<dbReference type="Proteomes" id="UP000531216">
    <property type="component" value="Unassembled WGS sequence"/>
</dbReference>
<dbReference type="InterPro" id="IPR027417">
    <property type="entry name" value="P-loop_NTPase"/>
</dbReference>
<evidence type="ECO:0000313" key="3">
    <source>
        <dbReference type="EMBL" id="MBB3937223.1"/>
    </source>
</evidence>
<sequence length="648" mass="69794">MIDYLSEFQFDEVPARDGGSAVDRLRPCARHVFERLSEASQVARARLAGEQTAFVVLVVHDPTWLPSARDAVESFLRNHGKGDGRHHRNMILAESTNREDLPIRSITRHLHECSVALCTEKPISAIPQPILAIADFLHTVSPMEACDMTTVLRRRFPSWYGEWPEDHAPRSLDPHWIDLVVERSSDAEVAIATLTGSDGFGSSERKAIGPTARTIVPFESIVGYGAAKDWGLCAANDMAAYGAGDLPWSEVHGGALLTGPPGTGKSMFAESLAAHIGCYFRATSFAEWQATGTGHLGDVTKKMRAIFQEAAENVPAMVFIDEIDSLPRRSSGHSHSDYWNAVVNCLLELLDGVGRKDGILIVAACNSPDGLDPALVRSGRLDRVFRIGLPDEHALRGILAAQLGPTVAREEIEPISTSLAGTVSGADASRMAREARSVARRAGRSVTSADLAAVALPAETRPAPIVWRVAVHEASHAVVAMATGQLPLSLSIVASEDMGGKVVFQPRWEARTVDDFRRVLIPILAGRAGEALILGEPSAGAGGGGDSDLAIATRYLATLDGSSGLGTSLATTDAADGQFVELQLRRIDAEARFLVLRHREKIVELAREAMTHRVLGSRALKAFAERHAFEVSTTPPSPNNRDEDELKL</sequence>
<feature type="region of interest" description="Disordered" evidence="1">
    <location>
        <begin position="629"/>
        <end position="648"/>
    </location>
</feature>
<reference evidence="3 4" key="1">
    <citation type="submission" date="2020-08" db="EMBL/GenBank/DDBJ databases">
        <title>Genomic Encyclopedia of Type Strains, Phase IV (KMG-IV): sequencing the most valuable type-strain genomes for metagenomic binning, comparative biology and taxonomic classification.</title>
        <authorList>
            <person name="Goeker M."/>
        </authorList>
    </citation>
    <scope>NUCLEOTIDE SEQUENCE [LARGE SCALE GENOMIC DNA]</scope>
    <source>
        <strain evidence="3 4">DSM 25024</strain>
    </source>
</reference>
<dbReference type="GO" id="GO:0016887">
    <property type="term" value="F:ATP hydrolysis activity"/>
    <property type="evidence" value="ECO:0007669"/>
    <property type="project" value="InterPro"/>
</dbReference>
<dbReference type="SUPFAM" id="SSF140990">
    <property type="entry name" value="FtsH protease domain-like"/>
    <property type="match status" value="1"/>
</dbReference>
<dbReference type="GO" id="GO:0030163">
    <property type="term" value="P:protein catabolic process"/>
    <property type="evidence" value="ECO:0007669"/>
    <property type="project" value="TreeGrafter"/>
</dbReference>
<evidence type="ECO:0000256" key="1">
    <source>
        <dbReference type="SAM" id="MobiDB-lite"/>
    </source>
</evidence>
<dbReference type="InterPro" id="IPR003959">
    <property type="entry name" value="ATPase_AAA_core"/>
</dbReference>
<dbReference type="AlphaFoldDB" id="A0A7W6BSH7"/>
<evidence type="ECO:0000313" key="4">
    <source>
        <dbReference type="Proteomes" id="UP000531216"/>
    </source>
</evidence>
<comment type="caution">
    <text evidence="3">The sequence shown here is derived from an EMBL/GenBank/DDBJ whole genome shotgun (WGS) entry which is preliminary data.</text>
</comment>
<dbReference type="GO" id="GO:0006508">
    <property type="term" value="P:proteolysis"/>
    <property type="evidence" value="ECO:0007669"/>
    <property type="project" value="InterPro"/>
</dbReference>
<dbReference type="Gene3D" id="3.40.50.300">
    <property type="entry name" value="P-loop containing nucleotide triphosphate hydrolases"/>
    <property type="match status" value="1"/>
</dbReference>
<dbReference type="Pfam" id="PF00004">
    <property type="entry name" value="AAA"/>
    <property type="match status" value="1"/>
</dbReference>
<dbReference type="Gene3D" id="1.20.58.760">
    <property type="entry name" value="Peptidase M41"/>
    <property type="match status" value="1"/>
</dbReference>
<organism evidence="3 4">
    <name type="scientific">Aureimonas phyllosphaerae</name>
    <dbReference type="NCBI Taxonomy" id="1166078"/>
    <lineage>
        <taxon>Bacteria</taxon>
        <taxon>Pseudomonadati</taxon>
        <taxon>Pseudomonadota</taxon>
        <taxon>Alphaproteobacteria</taxon>
        <taxon>Hyphomicrobiales</taxon>
        <taxon>Aurantimonadaceae</taxon>
        <taxon>Aureimonas</taxon>
    </lineage>
</organism>
<dbReference type="SMART" id="SM00382">
    <property type="entry name" value="AAA"/>
    <property type="match status" value="1"/>
</dbReference>
<dbReference type="PANTHER" id="PTHR23076">
    <property type="entry name" value="METALLOPROTEASE M41 FTSH"/>
    <property type="match status" value="1"/>
</dbReference>
<dbReference type="GO" id="GO:0005886">
    <property type="term" value="C:plasma membrane"/>
    <property type="evidence" value="ECO:0007669"/>
    <property type="project" value="TreeGrafter"/>
</dbReference>
<gene>
    <name evidence="3" type="ORF">GGR05_003388</name>
</gene>
<feature type="domain" description="AAA+ ATPase" evidence="2">
    <location>
        <begin position="251"/>
        <end position="391"/>
    </location>
</feature>
<name>A0A7W6BSH7_9HYPH</name>
<dbReference type="GO" id="GO:0004222">
    <property type="term" value="F:metalloendopeptidase activity"/>
    <property type="evidence" value="ECO:0007669"/>
    <property type="project" value="InterPro"/>
</dbReference>
<dbReference type="InterPro" id="IPR037219">
    <property type="entry name" value="Peptidase_M41-like"/>
</dbReference>
<evidence type="ECO:0000259" key="2">
    <source>
        <dbReference type="SMART" id="SM00382"/>
    </source>
</evidence>
<dbReference type="GO" id="GO:0004176">
    <property type="term" value="F:ATP-dependent peptidase activity"/>
    <property type="evidence" value="ECO:0007669"/>
    <property type="project" value="InterPro"/>
</dbReference>
<dbReference type="GO" id="GO:0005524">
    <property type="term" value="F:ATP binding"/>
    <property type="evidence" value="ECO:0007669"/>
    <property type="project" value="InterPro"/>
</dbReference>
<dbReference type="EMBL" id="JACIDO010000007">
    <property type="protein sequence ID" value="MBB3937223.1"/>
    <property type="molecule type" value="Genomic_DNA"/>
</dbReference>
<dbReference type="CDD" id="cd19481">
    <property type="entry name" value="RecA-like_protease"/>
    <property type="match status" value="1"/>
</dbReference>
<accession>A0A7W6BSH7</accession>
<keyword evidence="4" id="KW-1185">Reference proteome</keyword>